<proteinExistence type="predicted"/>
<accession>A0A1J1IEC7</accession>
<reference evidence="1 2" key="1">
    <citation type="submission" date="2015-04" db="EMBL/GenBank/DDBJ databases">
        <authorList>
            <person name="Syromyatnikov M.Y."/>
            <person name="Popov V.N."/>
        </authorList>
    </citation>
    <scope>NUCLEOTIDE SEQUENCE [LARGE SCALE GENOMIC DNA]</scope>
</reference>
<evidence type="ECO:0000313" key="2">
    <source>
        <dbReference type="Proteomes" id="UP000183832"/>
    </source>
</evidence>
<organism evidence="1 2">
    <name type="scientific">Clunio marinus</name>
    <dbReference type="NCBI Taxonomy" id="568069"/>
    <lineage>
        <taxon>Eukaryota</taxon>
        <taxon>Metazoa</taxon>
        <taxon>Ecdysozoa</taxon>
        <taxon>Arthropoda</taxon>
        <taxon>Hexapoda</taxon>
        <taxon>Insecta</taxon>
        <taxon>Pterygota</taxon>
        <taxon>Neoptera</taxon>
        <taxon>Endopterygota</taxon>
        <taxon>Diptera</taxon>
        <taxon>Nematocera</taxon>
        <taxon>Chironomoidea</taxon>
        <taxon>Chironomidae</taxon>
        <taxon>Clunio</taxon>
    </lineage>
</organism>
<dbReference type="EMBL" id="CVRI01000047">
    <property type="protein sequence ID" value="CRK97908.1"/>
    <property type="molecule type" value="Genomic_DNA"/>
</dbReference>
<name>A0A1J1IEC7_9DIPT</name>
<dbReference type="AlphaFoldDB" id="A0A1J1IEC7"/>
<gene>
    <name evidence="1" type="ORF">CLUMA_CG011283</name>
</gene>
<keyword evidence="2" id="KW-1185">Reference proteome</keyword>
<dbReference type="Proteomes" id="UP000183832">
    <property type="component" value="Unassembled WGS sequence"/>
</dbReference>
<evidence type="ECO:0000313" key="1">
    <source>
        <dbReference type="EMBL" id="CRK97908.1"/>
    </source>
</evidence>
<protein>
    <submittedName>
        <fullName evidence="1">CLUMA_CG011283, isoform A</fullName>
    </submittedName>
</protein>
<sequence length="74" mass="8366">MPANYELSQEIQLIELAAQTKAEGAQQPLTLRRLGMAQQVCKEKKRETSTMIQTSTNINCRETLLGLVLYLIDK</sequence>